<dbReference type="InterPro" id="IPR052897">
    <property type="entry name" value="Sec-Metab_Biosynth_Hydrolase"/>
</dbReference>
<dbReference type="InterPro" id="IPR000073">
    <property type="entry name" value="AB_hydrolase_1"/>
</dbReference>
<feature type="domain" description="AB hydrolase-1" evidence="1">
    <location>
        <begin position="2"/>
        <end position="206"/>
    </location>
</feature>
<dbReference type="Proteomes" id="UP000465302">
    <property type="component" value="Unassembled WGS sequence"/>
</dbReference>
<dbReference type="Proteomes" id="UP000220914">
    <property type="component" value="Unassembled WGS sequence"/>
</dbReference>
<comment type="caution">
    <text evidence="3">The sequence shown here is derived from an EMBL/GenBank/DDBJ whole genome shotgun (WGS) entry which is preliminary data.</text>
</comment>
<reference evidence="3 4" key="1">
    <citation type="submission" date="2017-10" db="EMBL/GenBank/DDBJ databases">
        <title>The new phylogeny of genus Mycobacterium.</title>
        <authorList>
            <person name="Tortoli E."/>
            <person name="Trovato A."/>
            <person name="Cirillo D.M."/>
        </authorList>
    </citation>
    <scope>NUCLEOTIDE SEQUENCE [LARGE SCALE GENOMIC DNA]</scope>
    <source>
        <strain evidence="3 4">CCUG37673</strain>
    </source>
</reference>
<dbReference type="InterPro" id="IPR029058">
    <property type="entry name" value="AB_hydrolase_fold"/>
</dbReference>
<dbReference type="Gene3D" id="3.40.50.1820">
    <property type="entry name" value="alpha/beta hydrolase"/>
    <property type="match status" value="1"/>
</dbReference>
<organism evidence="3 4">
    <name type="scientific">Mycolicibacterium agri</name>
    <name type="common">Mycobacterium agri</name>
    <dbReference type="NCBI Taxonomy" id="36811"/>
    <lineage>
        <taxon>Bacteria</taxon>
        <taxon>Bacillati</taxon>
        <taxon>Actinomycetota</taxon>
        <taxon>Actinomycetes</taxon>
        <taxon>Mycobacteriales</taxon>
        <taxon>Mycobacteriaceae</taxon>
        <taxon>Mycolicibacterium</taxon>
    </lineage>
</organism>
<dbReference type="PANTHER" id="PTHR37017:SF11">
    <property type="entry name" value="ESTERASE_LIPASE_THIOESTERASE DOMAIN-CONTAINING PROTEIN"/>
    <property type="match status" value="1"/>
</dbReference>
<dbReference type="Pfam" id="PF12697">
    <property type="entry name" value="Abhydrolase_6"/>
    <property type="match status" value="1"/>
</dbReference>
<proteinExistence type="predicted"/>
<dbReference type="EMBL" id="BLKS01000003">
    <property type="protein sequence ID" value="GFG55001.1"/>
    <property type="molecule type" value="Genomic_DNA"/>
</dbReference>
<sequence length="237" mass="25908">MLVHGSWFGSWSWDAVRQQLTASGWQVRTVDLPSVDSRAKPRFDLFDDAAQLRTELQQIDAPVVVVGHSYGGAVISQAAAGMPNVVHLVYVCAFQLEVGESILGVVGVAPSWWIIDDDTVTAKDPLSLFFHDVPRESAEQAIARLKPFTLKATNQALTAAAWHTIPSTYIVAEHDRAIPDGQDHFAKRATYRRQLPSGHVPQLSMPLSLTKLILEATSRGHTISTECAGRGGSHLHK</sequence>
<dbReference type="AlphaFoldDB" id="A0A2A7MZX7"/>
<dbReference type="PANTHER" id="PTHR37017">
    <property type="entry name" value="AB HYDROLASE-1 DOMAIN-CONTAINING PROTEIN-RELATED"/>
    <property type="match status" value="1"/>
</dbReference>
<dbReference type="SUPFAM" id="SSF53474">
    <property type="entry name" value="alpha/beta-Hydrolases"/>
    <property type="match status" value="1"/>
</dbReference>
<reference evidence="2" key="3">
    <citation type="submission" date="2020-02" db="EMBL/GenBank/DDBJ databases">
        <authorList>
            <person name="Matsumoto Y."/>
            <person name="Motooka D."/>
            <person name="Nakamura S."/>
        </authorList>
    </citation>
    <scope>NUCLEOTIDE SEQUENCE</scope>
    <source>
        <strain evidence="2">JCM 6377</strain>
    </source>
</reference>
<dbReference type="GO" id="GO:0003824">
    <property type="term" value="F:catalytic activity"/>
    <property type="evidence" value="ECO:0007669"/>
    <property type="project" value="UniProtKB-ARBA"/>
</dbReference>
<evidence type="ECO:0000313" key="3">
    <source>
        <dbReference type="EMBL" id="PEG37206.1"/>
    </source>
</evidence>
<keyword evidence="4" id="KW-1185">Reference proteome</keyword>
<gene>
    <name evidence="3" type="ORF">CQY20_16665</name>
    <name evidence="2" type="ORF">MAGR_64420</name>
</gene>
<evidence type="ECO:0000259" key="1">
    <source>
        <dbReference type="Pfam" id="PF12697"/>
    </source>
</evidence>
<name>A0A2A7MZX7_MYCAG</name>
<evidence type="ECO:0000313" key="4">
    <source>
        <dbReference type="Proteomes" id="UP000220914"/>
    </source>
</evidence>
<dbReference type="EMBL" id="PDCP01000028">
    <property type="protein sequence ID" value="PEG37206.1"/>
    <property type="molecule type" value="Genomic_DNA"/>
</dbReference>
<evidence type="ECO:0000313" key="2">
    <source>
        <dbReference type="EMBL" id="GFG55001.1"/>
    </source>
</evidence>
<protein>
    <recommendedName>
        <fullName evidence="1">AB hydrolase-1 domain-containing protein</fullName>
    </recommendedName>
</protein>
<accession>A0A2A7MZX7</accession>
<evidence type="ECO:0000313" key="5">
    <source>
        <dbReference type="Proteomes" id="UP000465302"/>
    </source>
</evidence>
<reference evidence="2 5" key="2">
    <citation type="journal article" date="2019" name="Emerg. Microbes Infect.">
        <title>Comprehensive subspecies identification of 175 nontuberculous mycobacteria species based on 7547 genomic profiles.</title>
        <authorList>
            <person name="Matsumoto Y."/>
            <person name="Kinjo T."/>
            <person name="Motooka D."/>
            <person name="Nabeya D."/>
            <person name="Jung N."/>
            <person name="Uechi K."/>
            <person name="Horii T."/>
            <person name="Iida T."/>
            <person name="Fujita J."/>
            <person name="Nakamura S."/>
        </authorList>
    </citation>
    <scope>NUCLEOTIDE SEQUENCE [LARGE SCALE GENOMIC DNA]</scope>
    <source>
        <strain evidence="2 5">JCM 6377</strain>
    </source>
</reference>